<dbReference type="Proteomes" id="UP000683360">
    <property type="component" value="Unassembled WGS sequence"/>
</dbReference>
<comment type="similarity">
    <text evidence="2">Belongs to the krueppel C2H2-type zinc-finger protein family.</text>
</comment>
<protein>
    <recommendedName>
        <fullName evidence="13">C2H2-type domain-containing protein</fullName>
    </recommendedName>
</protein>
<proteinExistence type="inferred from homology"/>
<evidence type="ECO:0000256" key="11">
    <source>
        <dbReference type="PROSITE-ProRule" id="PRU00042"/>
    </source>
</evidence>
<feature type="region of interest" description="Disordered" evidence="12">
    <location>
        <begin position="23"/>
        <end position="44"/>
    </location>
</feature>
<keyword evidence="9" id="KW-0804">Transcription</keyword>
<dbReference type="GO" id="GO:0009913">
    <property type="term" value="P:epidermal cell differentiation"/>
    <property type="evidence" value="ECO:0007669"/>
    <property type="project" value="TreeGrafter"/>
</dbReference>
<dbReference type="Gene3D" id="3.30.160.60">
    <property type="entry name" value="Classic Zinc Finger"/>
    <property type="match status" value="3"/>
</dbReference>
<evidence type="ECO:0000256" key="12">
    <source>
        <dbReference type="SAM" id="MobiDB-lite"/>
    </source>
</evidence>
<organism evidence="14 15">
    <name type="scientific">Mytilus edulis</name>
    <name type="common">Blue mussel</name>
    <dbReference type="NCBI Taxonomy" id="6550"/>
    <lineage>
        <taxon>Eukaryota</taxon>
        <taxon>Metazoa</taxon>
        <taxon>Spiralia</taxon>
        <taxon>Lophotrochozoa</taxon>
        <taxon>Mollusca</taxon>
        <taxon>Bivalvia</taxon>
        <taxon>Autobranchia</taxon>
        <taxon>Pteriomorphia</taxon>
        <taxon>Mytilida</taxon>
        <taxon>Mytiloidea</taxon>
        <taxon>Mytilidae</taxon>
        <taxon>Mytilinae</taxon>
        <taxon>Mytilus</taxon>
    </lineage>
</organism>
<evidence type="ECO:0000256" key="2">
    <source>
        <dbReference type="ARBA" id="ARBA00006991"/>
    </source>
</evidence>
<dbReference type="SUPFAM" id="SSF57667">
    <property type="entry name" value="beta-beta-alpha zinc fingers"/>
    <property type="match status" value="2"/>
</dbReference>
<evidence type="ECO:0000256" key="5">
    <source>
        <dbReference type="ARBA" id="ARBA00022771"/>
    </source>
</evidence>
<feature type="domain" description="C2H2-type" evidence="13">
    <location>
        <begin position="80"/>
        <end position="107"/>
    </location>
</feature>
<dbReference type="FunFam" id="3.30.160.60:FF:001156">
    <property type="entry name" value="Zinc finger protein 407"/>
    <property type="match status" value="1"/>
</dbReference>
<gene>
    <name evidence="14" type="ORF">MEDL_35490</name>
</gene>
<keyword evidence="4" id="KW-0677">Repeat</keyword>
<evidence type="ECO:0000256" key="3">
    <source>
        <dbReference type="ARBA" id="ARBA00022723"/>
    </source>
</evidence>
<evidence type="ECO:0000256" key="7">
    <source>
        <dbReference type="ARBA" id="ARBA00023015"/>
    </source>
</evidence>
<keyword evidence="10" id="KW-0539">Nucleus</keyword>
<feature type="region of interest" description="Disordered" evidence="12">
    <location>
        <begin position="184"/>
        <end position="214"/>
    </location>
</feature>
<dbReference type="PROSITE" id="PS00028">
    <property type="entry name" value="ZINC_FINGER_C2H2_1"/>
    <property type="match status" value="2"/>
</dbReference>
<keyword evidence="5 11" id="KW-0863">Zinc-finger</keyword>
<dbReference type="OrthoDB" id="3437960at2759"/>
<evidence type="ECO:0000256" key="1">
    <source>
        <dbReference type="ARBA" id="ARBA00004123"/>
    </source>
</evidence>
<dbReference type="FunFam" id="3.30.160.60:FF:000688">
    <property type="entry name" value="zinc finger protein 197 isoform X1"/>
    <property type="match status" value="1"/>
</dbReference>
<evidence type="ECO:0000256" key="9">
    <source>
        <dbReference type="ARBA" id="ARBA00023163"/>
    </source>
</evidence>
<dbReference type="GO" id="GO:0008270">
    <property type="term" value="F:zinc ion binding"/>
    <property type="evidence" value="ECO:0007669"/>
    <property type="project" value="UniProtKB-KW"/>
</dbReference>
<evidence type="ECO:0000256" key="8">
    <source>
        <dbReference type="ARBA" id="ARBA00023125"/>
    </source>
</evidence>
<dbReference type="PROSITE" id="PS50157">
    <property type="entry name" value="ZINC_FINGER_C2H2_2"/>
    <property type="match status" value="2"/>
</dbReference>
<evidence type="ECO:0000313" key="14">
    <source>
        <dbReference type="EMBL" id="CAG2222160.1"/>
    </source>
</evidence>
<evidence type="ECO:0000256" key="10">
    <source>
        <dbReference type="ARBA" id="ARBA00023242"/>
    </source>
</evidence>
<keyword evidence="15" id="KW-1185">Reference proteome</keyword>
<evidence type="ECO:0000256" key="6">
    <source>
        <dbReference type="ARBA" id="ARBA00022833"/>
    </source>
</evidence>
<accession>A0A8S3SZR9</accession>
<dbReference type="GO" id="GO:0005634">
    <property type="term" value="C:nucleus"/>
    <property type="evidence" value="ECO:0007669"/>
    <property type="project" value="UniProtKB-SubCell"/>
</dbReference>
<dbReference type="AlphaFoldDB" id="A0A8S3SZR9"/>
<dbReference type="GO" id="GO:0000981">
    <property type="term" value="F:DNA-binding transcription factor activity, RNA polymerase II-specific"/>
    <property type="evidence" value="ECO:0007669"/>
    <property type="project" value="TreeGrafter"/>
</dbReference>
<dbReference type="Pfam" id="PF00096">
    <property type="entry name" value="zf-C2H2"/>
    <property type="match status" value="1"/>
</dbReference>
<reference evidence="14" key="1">
    <citation type="submission" date="2021-03" db="EMBL/GenBank/DDBJ databases">
        <authorList>
            <person name="Bekaert M."/>
        </authorList>
    </citation>
    <scope>NUCLEOTIDE SEQUENCE</scope>
</reference>
<keyword evidence="3" id="KW-0479">Metal-binding</keyword>
<dbReference type="EMBL" id="CAJPWZ010001727">
    <property type="protein sequence ID" value="CAG2222160.1"/>
    <property type="molecule type" value="Genomic_DNA"/>
</dbReference>
<evidence type="ECO:0000256" key="4">
    <source>
        <dbReference type="ARBA" id="ARBA00022737"/>
    </source>
</evidence>
<feature type="domain" description="C2H2-type" evidence="13">
    <location>
        <begin position="52"/>
        <end position="79"/>
    </location>
</feature>
<evidence type="ECO:0000259" key="13">
    <source>
        <dbReference type="PROSITE" id="PS50157"/>
    </source>
</evidence>
<keyword evidence="8" id="KW-0238">DNA-binding</keyword>
<dbReference type="SMART" id="SM00355">
    <property type="entry name" value="ZnF_C2H2"/>
    <property type="match status" value="2"/>
</dbReference>
<dbReference type="InterPro" id="IPR013087">
    <property type="entry name" value="Znf_C2H2_type"/>
</dbReference>
<keyword evidence="6" id="KW-0862">Zinc</keyword>
<dbReference type="PANTHER" id="PTHR10032:SF272">
    <property type="entry name" value="OVO-LIKE ZINC FINGER 1A-RELATED"/>
    <property type="match status" value="1"/>
</dbReference>
<name>A0A8S3SZR9_MYTED</name>
<keyword evidence="7" id="KW-0805">Transcription regulation</keyword>
<feature type="compositionally biased region" description="Polar residues" evidence="12">
    <location>
        <begin position="191"/>
        <end position="201"/>
    </location>
</feature>
<comment type="caution">
    <text evidence="14">The sequence shown here is derived from an EMBL/GenBank/DDBJ whole genome shotgun (WGS) entry which is preliminary data.</text>
</comment>
<dbReference type="GO" id="GO:0000978">
    <property type="term" value="F:RNA polymerase II cis-regulatory region sequence-specific DNA binding"/>
    <property type="evidence" value="ECO:0007669"/>
    <property type="project" value="TreeGrafter"/>
</dbReference>
<dbReference type="FunFam" id="3.30.160.60:FF:001573">
    <property type="entry name" value="Zinc finger protein 407"/>
    <property type="match status" value="1"/>
</dbReference>
<sequence length="214" mass="24605">MDAETYTDNISKYEIDMKASLKDVEEKTTSDSSEKRELENETKIENSRDKPFSCITCNKGFRTKQSLNAHMKRHDGFKPHICEVCHKRFVDKGDLKKHLRIHSGEKPYRCNICGRTFRFSSSRQSTAPSSGVNMVNTYRKCYEYNNKGACMLPQCRYIHKCLKCNGSHPAINCRVPQNGTGSRRGNFRPFNRTNFRQTGSGTDAGRQIPFIRNT</sequence>
<comment type="subcellular location">
    <subcellularLocation>
        <location evidence="1">Nucleus</location>
    </subcellularLocation>
</comment>
<dbReference type="PANTHER" id="PTHR10032">
    <property type="entry name" value="ZINC FINGER PROTEIN WITH KRAB AND SCAN DOMAINS"/>
    <property type="match status" value="1"/>
</dbReference>
<dbReference type="InterPro" id="IPR027756">
    <property type="entry name" value="Ovo-like"/>
</dbReference>
<evidence type="ECO:0000313" key="15">
    <source>
        <dbReference type="Proteomes" id="UP000683360"/>
    </source>
</evidence>
<dbReference type="InterPro" id="IPR036236">
    <property type="entry name" value="Znf_C2H2_sf"/>
</dbReference>
<dbReference type="Pfam" id="PF13912">
    <property type="entry name" value="zf-C2H2_6"/>
    <property type="match status" value="1"/>
</dbReference>